<dbReference type="AlphaFoldDB" id="A0AAN8IHV6"/>
<evidence type="ECO:0000313" key="2">
    <source>
        <dbReference type="EMBL" id="KAK5974146.1"/>
    </source>
</evidence>
<gene>
    <name evidence="2" type="ORF">GCK32_001727</name>
</gene>
<sequence length="316" mass="35057">MRGCWVCSKMVAEGKLRNASRQVEYNYILMMCIAMSGQMEVESARGKAESFVRSRQFCHVHVVHAAQYLLTEMVMAGRRVSHYDDPSGGGRTAYVTDGDIPENLVAAMNRNAQNRISITARGVSSFINDAFKRYYGTATWPLNEEADVGGEAWGSGSIAKVEECTGVVDEAVVDEEEWESLAVKEEEESVVDEREQGTSLEESEGDDESDDTLTSPCKPVLKESNPALLEQYFLVKGARLLQLFQFCPLCGHKLSEMQLNAVGTAAVVKFVCEICNRRTPRVRRWESQERTVAHNRERTQKGNVAGAAAVITTGLR</sequence>
<dbReference type="EMBL" id="WIXE01014624">
    <property type="protein sequence ID" value="KAK5974146.1"/>
    <property type="molecule type" value="Genomic_DNA"/>
</dbReference>
<keyword evidence="3" id="KW-1185">Reference proteome</keyword>
<organism evidence="2 3">
    <name type="scientific">Trichostrongylus colubriformis</name>
    <name type="common">Black scour worm</name>
    <dbReference type="NCBI Taxonomy" id="6319"/>
    <lineage>
        <taxon>Eukaryota</taxon>
        <taxon>Metazoa</taxon>
        <taxon>Ecdysozoa</taxon>
        <taxon>Nematoda</taxon>
        <taxon>Chromadorea</taxon>
        <taxon>Rhabditida</taxon>
        <taxon>Rhabditina</taxon>
        <taxon>Rhabditomorpha</taxon>
        <taxon>Strongyloidea</taxon>
        <taxon>Trichostrongylidae</taxon>
        <taxon>Trichostrongylus</taxon>
    </lineage>
</organism>
<dbReference type="Proteomes" id="UP001331761">
    <property type="component" value="Unassembled WGS sequence"/>
</dbReference>
<reference evidence="2 3" key="1">
    <citation type="submission" date="2019-10" db="EMBL/GenBank/DDBJ databases">
        <title>Assembly and Annotation for the nematode Trichostrongylus colubriformis.</title>
        <authorList>
            <person name="Martin J."/>
        </authorList>
    </citation>
    <scope>NUCLEOTIDE SEQUENCE [LARGE SCALE GENOMIC DNA]</scope>
    <source>
        <strain evidence="2">G859</strain>
        <tissue evidence="2">Whole worm</tissue>
    </source>
</reference>
<accession>A0AAN8IHV6</accession>
<evidence type="ECO:0000256" key="1">
    <source>
        <dbReference type="SAM" id="MobiDB-lite"/>
    </source>
</evidence>
<protein>
    <submittedName>
        <fullName evidence="2">Uncharacterized protein</fullName>
    </submittedName>
</protein>
<feature type="compositionally biased region" description="Acidic residues" evidence="1">
    <location>
        <begin position="201"/>
        <end position="211"/>
    </location>
</feature>
<name>A0AAN8IHV6_TRICO</name>
<feature type="region of interest" description="Disordered" evidence="1">
    <location>
        <begin position="183"/>
        <end position="219"/>
    </location>
</feature>
<evidence type="ECO:0000313" key="3">
    <source>
        <dbReference type="Proteomes" id="UP001331761"/>
    </source>
</evidence>
<comment type="caution">
    <text evidence="2">The sequence shown here is derived from an EMBL/GenBank/DDBJ whole genome shotgun (WGS) entry which is preliminary data.</text>
</comment>
<proteinExistence type="predicted"/>